<reference evidence="3 4" key="1">
    <citation type="submission" date="2019-09" db="EMBL/GenBank/DDBJ databases">
        <title>Paraburkholderia podalyriae sp. nov., A South African Podalyria-associated rhizobium.</title>
        <authorList>
            <person name="Mavima L."/>
            <person name="Beukes C.W."/>
            <person name="Palmer M."/>
            <person name="De Meyer S.E."/>
            <person name="James E.K."/>
            <person name="Maluk M."/>
            <person name="Avontuur J.R."/>
            <person name="Chan W.Y."/>
            <person name="Venter S.N."/>
            <person name="Steenkamp E.T."/>
        </authorList>
    </citation>
    <scope>NUCLEOTIDE SEQUENCE [LARGE SCALE GENOMIC DNA]</scope>
    <source>
        <strain evidence="3 4">WC7.3b</strain>
    </source>
</reference>
<dbReference type="PROSITE" id="PS51857">
    <property type="entry name" value="CSD_2"/>
    <property type="match status" value="1"/>
</dbReference>
<evidence type="ECO:0000313" key="4">
    <source>
        <dbReference type="Proteomes" id="UP000736373"/>
    </source>
</evidence>
<evidence type="ECO:0000259" key="2">
    <source>
        <dbReference type="PROSITE" id="PS51857"/>
    </source>
</evidence>
<sequence length="118" mass="12767">MTATGTKWFNDAKGLGLITPDDGGDDLFAHFPEISAKGFKSLQENQKVSFDVKMGPQASANIKPVQEIVCLFAAYGAGSSGIVLSRPSRPRAPVEKVKSASKRRDSKPTRSGRRRHHA</sequence>
<evidence type="ECO:0000256" key="1">
    <source>
        <dbReference type="SAM" id="MobiDB-lite"/>
    </source>
</evidence>
<dbReference type="InterPro" id="IPR002059">
    <property type="entry name" value="CSP_DNA-bd"/>
</dbReference>
<feature type="compositionally biased region" description="Basic and acidic residues" evidence="1">
    <location>
        <begin position="92"/>
        <end position="108"/>
    </location>
</feature>
<dbReference type="SUPFAM" id="SSF50249">
    <property type="entry name" value="Nucleic acid-binding proteins"/>
    <property type="match status" value="1"/>
</dbReference>
<evidence type="ECO:0000313" key="3">
    <source>
        <dbReference type="EMBL" id="MBC8752441.1"/>
    </source>
</evidence>
<dbReference type="PANTHER" id="PTHR46565">
    <property type="entry name" value="COLD SHOCK DOMAIN PROTEIN 2"/>
    <property type="match status" value="1"/>
</dbReference>
<proteinExistence type="predicted"/>
<dbReference type="PANTHER" id="PTHR46565:SF20">
    <property type="entry name" value="COLD SHOCK DOMAIN-CONTAINING PROTEIN 4"/>
    <property type="match status" value="1"/>
</dbReference>
<protein>
    <submittedName>
        <fullName evidence="3">Cold-shock protein</fullName>
    </submittedName>
</protein>
<dbReference type="SMART" id="SM00357">
    <property type="entry name" value="CSP"/>
    <property type="match status" value="1"/>
</dbReference>
<name>A0ABR7Q1L2_9BURK</name>
<comment type="caution">
    <text evidence="3">The sequence shown here is derived from an EMBL/GenBank/DDBJ whole genome shotgun (WGS) entry which is preliminary data.</text>
</comment>
<keyword evidence="4" id="KW-1185">Reference proteome</keyword>
<gene>
    <name evidence="3" type="ORF">F6X42_40405</name>
</gene>
<dbReference type="Pfam" id="PF00313">
    <property type="entry name" value="CSD"/>
    <property type="match status" value="1"/>
</dbReference>
<feature type="domain" description="CSD" evidence="2">
    <location>
        <begin position="1"/>
        <end position="64"/>
    </location>
</feature>
<dbReference type="EMBL" id="VZQQ01000103">
    <property type="protein sequence ID" value="MBC8752441.1"/>
    <property type="molecule type" value="Genomic_DNA"/>
</dbReference>
<feature type="compositionally biased region" description="Basic residues" evidence="1">
    <location>
        <begin position="109"/>
        <end position="118"/>
    </location>
</feature>
<organism evidence="3 4">
    <name type="scientific">Paraburkholderia podalyriae</name>
    <dbReference type="NCBI Taxonomy" id="1938811"/>
    <lineage>
        <taxon>Bacteria</taxon>
        <taxon>Pseudomonadati</taxon>
        <taxon>Pseudomonadota</taxon>
        <taxon>Betaproteobacteria</taxon>
        <taxon>Burkholderiales</taxon>
        <taxon>Burkholderiaceae</taxon>
        <taxon>Paraburkholderia</taxon>
    </lineage>
</organism>
<dbReference type="Proteomes" id="UP000736373">
    <property type="component" value="Unassembled WGS sequence"/>
</dbReference>
<feature type="region of interest" description="Disordered" evidence="1">
    <location>
        <begin position="81"/>
        <end position="118"/>
    </location>
</feature>
<dbReference type="InterPro" id="IPR012340">
    <property type="entry name" value="NA-bd_OB-fold"/>
</dbReference>
<dbReference type="InterPro" id="IPR011129">
    <property type="entry name" value="CSD"/>
</dbReference>
<accession>A0ABR7Q1L2</accession>
<dbReference type="Gene3D" id="2.40.50.140">
    <property type="entry name" value="Nucleic acid-binding proteins"/>
    <property type="match status" value="1"/>
</dbReference>
<dbReference type="PRINTS" id="PR00050">
    <property type="entry name" value="COLDSHOCK"/>
</dbReference>